<proteinExistence type="predicted"/>
<dbReference type="InterPro" id="IPR047706">
    <property type="entry name" value="BCAM0308-like"/>
</dbReference>
<sequence length="165" mass="19743">MLPTRKSPRPHLDDPYLKKLRYTEPTVCPKCGIVYIDKRWQYRPRFSPPADTKYRKCPACRKIEDHYAMGLVFLSGDFIPEHEEEITHLIQNQGRQSFRRNPLDRLMSMVKVKDGYRIETTTEHLALTLGRALYHAYGGELEYRFSEDQKVVRVYWHRDQAKERR</sequence>
<accession>A0A660SEH0</accession>
<evidence type="ECO:0000313" key="2">
    <source>
        <dbReference type="Proteomes" id="UP000268469"/>
    </source>
</evidence>
<evidence type="ECO:0000313" key="1">
    <source>
        <dbReference type="EMBL" id="RKX69175.1"/>
    </source>
</evidence>
<dbReference type="NCBIfam" id="NF040826">
    <property type="entry name" value="lxa_BCAM0308"/>
    <property type="match status" value="1"/>
</dbReference>
<comment type="caution">
    <text evidence="1">The sequence shown here is derived from an EMBL/GenBank/DDBJ whole genome shotgun (WGS) entry which is preliminary data.</text>
</comment>
<organism evidence="1 2">
    <name type="scientific">candidate division WOR-3 bacterium</name>
    <dbReference type="NCBI Taxonomy" id="2052148"/>
    <lineage>
        <taxon>Bacteria</taxon>
        <taxon>Bacteria division WOR-3</taxon>
    </lineage>
</organism>
<dbReference type="EMBL" id="QNBE01000101">
    <property type="protein sequence ID" value="RKX69175.1"/>
    <property type="molecule type" value="Genomic_DNA"/>
</dbReference>
<dbReference type="AlphaFoldDB" id="A0A660SEH0"/>
<gene>
    <name evidence="1" type="ORF">DRP53_08975</name>
</gene>
<protein>
    <submittedName>
        <fullName evidence="1">ATPase</fullName>
    </submittedName>
</protein>
<name>A0A660SEH0_UNCW3</name>
<dbReference type="Proteomes" id="UP000268469">
    <property type="component" value="Unassembled WGS sequence"/>
</dbReference>
<reference evidence="1 2" key="1">
    <citation type="submission" date="2018-06" db="EMBL/GenBank/DDBJ databases">
        <title>Extensive metabolic versatility and redundancy in microbially diverse, dynamic hydrothermal sediments.</title>
        <authorList>
            <person name="Dombrowski N."/>
            <person name="Teske A."/>
            <person name="Baker B.J."/>
        </authorList>
    </citation>
    <scope>NUCLEOTIDE SEQUENCE [LARGE SCALE GENOMIC DNA]</scope>
    <source>
        <strain evidence="1">B36_G15</strain>
    </source>
</reference>